<evidence type="ECO:0000313" key="1">
    <source>
        <dbReference type="EMBL" id="EXI91344.1"/>
    </source>
</evidence>
<dbReference type="Proteomes" id="UP000022141">
    <property type="component" value="Unassembled WGS sequence"/>
</dbReference>
<comment type="caution">
    <text evidence="1">The sequence shown here is derived from an EMBL/GenBank/DDBJ whole genome shotgun (WGS) entry which is preliminary data.</text>
</comment>
<gene>
    <name evidence="1" type="ORF">AW11_00155</name>
</gene>
<dbReference type="STRING" id="1454004.AW11_00155"/>
<dbReference type="PATRIC" id="fig|1454004.3.peg.167"/>
<accession>A0A011RJJ4</accession>
<evidence type="ECO:0000313" key="2">
    <source>
        <dbReference type="Proteomes" id="UP000022141"/>
    </source>
</evidence>
<protein>
    <submittedName>
        <fullName evidence="1">Uncharacterized protein</fullName>
    </submittedName>
</protein>
<dbReference type="EMBL" id="JEMY01000001">
    <property type="protein sequence ID" value="EXI91344.1"/>
    <property type="molecule type" value="Genomic_DNA"/>
</dbReference>
<organism evidence="1 2">
    <name type="scientific">Accumulibacter regalis</name>
    <dbReference type="NCBI Taxonomy" id="522306"/>
    <lineage>
        <taxon>Bacteria</taxon>
        <taxon>Pseudomonadati</taxon>
        <taxon>Pseudomonadota</taxon>
        <taxon>Betaproteobacteria</taxon>
        <taxon>Candidatus Accumulibacter</taxon>
    </lineage>
</organism>
<name>A0A011RJJ4_ACCRE</name>
<proteinExistence type="predicted"/>
<keyword evidence="2" id="KW-1185">Reference proteome</keyword>
<dbReference type="AlphaFoldDB" id="A0A011RJJ4"/>
<sequence length="282" mass="31517">MSKLDQALDADDLMILAERIEQLAADDAEWVARLFQELLRARAHEGELLAGQASGGQQQEGGEREFDEQLAQVALDTAEWLRTLWEVGYMGAGNFRSQPRSAFPAIDLEDVRKSSLFARIRQGKHALPFPPPTRQGLPWHELVEGGTGTQLVSAEIVRDEVGLPMGAIIEGCSEWQVLEEGTAKQECVVQHQGKGPRFRLRLLAAESAELHREPPSLTREIHLQGRGGFNSYTLEWPLENGHTQFVALRAATWERAQSEAEHWLAITHPELYGQVRFVAAEN</sequence>
<reference evidence="1" key="1">
    <citation type="submission" date="2014-02" db="EMBL/GenBank/DDBJ databases">
        <title>Expanding our view of genomic diversity in Candidatus Accumulibacter clades.</title>
        <authorList>
            <person name="Skennerton C.T."/>
            <person name="Barr J.J."/>
            <person name="Slater F.R."/>
            <person name="Bond P.L."/>
            <person name="Tyson G.W."/>
        </authorList>
    </citation>
    <scope>NUCLEOTIDE SEQUENCE [LARGE SCALE GENOMIC DNA]</scope>
</reference>